<dbReference type="FunFam" id="3.30.1390.10:FF:000002">
    <property type="entry name" value="ATP-dependent Clp protease adapter protein ClpS"/>
    <property type="match status" value="1"/>
</dbReference>
<dbReference type="KEGG" id="lar:lam_973"/>
<dbReference type="EMBL" id="CP006604">
    <property type="protein sequence ID" value="AHA28303.1"/>
    <property type="molecule type" value="Genomic_DNA"/>
</dbReference>
<dbReference type="GO" id="GO:0008233">
    <property type="term" value="F:peptidase activity"/>
    <property type="evidence" value="ECO:0007669"/>
    <property type="project" value="UniProtKB-KW"/>
</dbReference>
<evidence type="ECO:0000259" key="2">
    <source>
        <dbReference type="Pfam" id="PF02617"/>
    </source>
</evidence>
<accession>U6B5W2</accession>
<dbReference type="SUPFAM" id="SSF54736">
    <property type="entry name" value="ClpS-like"/>
    <property type="match status" value="1"/>
</dbReference>
<dbReference type="InterPro" id="IPR014719">
    <property type="entry name" value="Ribosomal_bL12_C/ClpS-like"/>
</dbReference>
<keyword evidence="4" id="KW-1185">Reference proteome</keyword>
<protein>
    <recommendedName>
        <fullName evidence="1">ATP-dependent Clp protease adapter protein ClpS</fullName>
    </recommendedName>
</protein>
<dbReference type="Gene3D" id="3.30.1390.10">
    <property type="match status" value="1"/>
</dbReference>
<keyword evidence="3" id="KW-0378">Hydrolase</keyword>
<keyword evidence="3" id="KW-0645">Protease</keyword>
<evidence type="ECO:0000313" key="4">
    <source>
        <dbReference type="Proteomes" id="UP000017862"/>
    </source>
</evidence>
<comment type="function">
    <text evidence="1">Involved in the modulation of the specificity of the ClpAP-mediated ATP-dependent protein degradation.</text>
</comment>
<dbReference type="NCBIfam" id="NF000672">
    <property type="entry name" value="PRK00033.1-5"/>
    <property type="match status" value="1"/>
</dbReference>
<dbReference type="InterPro" id="IPR003769">
    <property type="entry name" value="ClpS_core"/>
</dbReference>
<gene>
    <name evidence="1 3" type="primary">clpS</name>
    <name evidence="3" type="ORF">lam_973</name>
</gene>
<dbReference type="InterPro" id="IPR022935">
    <property type="entry name" value="ClpS"/>
</dbReference>
<evidence type="ECO:0000313" key="3">
    <source>
        <dbReference type="EMBL" id="AHA28303.1"/>
    </source>
</evidence>
<dbReference type="Proteomes" id="UP000017862">
    <property type="component" value="Chromosome"/>
</dbReference>
<dbReference type="GO" id="GO:0006508">
    <property type="term" value="P:proteolysis"/>
    <property type="evidence" value="ECO:0007669"/>
    <property type="project" value="UniProtKB-UniRule"/>
</dbReference>
<dbReference type="PANTHER" id="PTHR33473:SF19">
    <property type="entry name" value="ATP-DEPENDENT CLP PROTEASE ADAPTER PROTEIN CLPS"/>
    <property type="match status" value="1"/>
</dbReference>
<dbReference type="PANTHER" id="PTHR33473">
    <property type="entry name" value="ATP-DEPENDENT CLP PROTEASE ADAPTER PROTEIN CLPS1, CHLOROPLASTIC"/>
    <property type="match status" value="1"/>
</dbReference>
<name>U6B5W2_9HYPH</name>
<reference evidence="3 4" key="1">
    <citation type="journal article" date="2014" name="Mol. Plant Microbe Interact.">
        <title>The complete genome sequence of Candidatus Liberibacter americanus, associated with citrus Huanglongbing.</title>
        <authorList>
            <person name="Wulff N.A."/>
            <person name="Zhang S."/>
            <person name="Setubal J.C."/>
            <person name="Almeida N.F."/>
            <person name="Martins E.C."/>
            <person name="Harakava R."/>
            <person name="Kumar D."/>
            <person name="Rangel L.T."/>
            <person name="Foissac X."/>
            <person name="Bove J."/>
            <person name="Gabriel D.W."/>
        </authorList>
    </citation>
    <scope>NUCLEOTIDE SEQUENCE [LARGE SCALE GENOMIC DNA]</scope>
    <source>
        <strain evidence="3 4">Sao Paulo</strain>
    </source>
</reference>
<dbReference type="STRING" id="1261131.lam_973"/>
<organism evidence="3 4">
    <name type="scientific">Candidatus Liberibacter americanus str. Sao Paulo</name>
    <dbReference type="NCBI Taxonomy" id="1261131"/>
    <lineage>
        <taxon>Bacteria</taxon>
        <taxon>Pseudomonadati</taxon>
        <taxon>Pseudomonadota</taxon>
        <taxon>Alphaproteobacteria</taxon>
        <taxon>Hyphomicrobiales</taxon>
        <taxon>Rhizobiaceae</taxon>
        <taxon>Liberibacter</taxon>
    </lineage>
</organism>
<comment type="similarity">
    <text evidence="1">Belongs to the ClpS family.</text>
</comment>
<dbReference type="HOGENOM" id="CLU_134358_0_0_5"/>
<evidence type="ECO:0000256" key="1">
    <source>
        <dbReference type="HAMAP-Rule" id="MF_00302"/>
    </source>
</evidence>
<proteinExistence type="inferred from homology"/>
<comment type="subunit">
    <text evidence="1">Binds to the N-terminal domain of the chaperone ClpA.</text>
</comment>
<dbReference type="AlphaFoldDB" id="U6B5W2"/>
<dbReference type="HAMAP" id="MF_00302">
    <property type="entry name" value="ClpS"/>
    <property type="match status" value="1"/>
</dbReference>
<dbReference type="Pfam" id="PF02617">
    <property type="entry name" value="ClpS"/>
    <property type="match status" value="1"/>
</dbReference>
<sequence length="117" mass="13490">MTVLVICTAKASSNQNDSIGTDNFSHTKVAAKIKTPRLYRVLLINDDYTPMDFVVHILQRFFHKDNESAKCIMLKVHYNGSADCGFYTYEIAEMKVNQVMNYARNHQHPLQCVMEKE</sequence>
<dbReference type="GO" id="GO:0030163">
    <property type="term" value="P:protein catabolic process"/>
    <property type="evidence" value="ECO:0007669"/>
    <property type="project" value="InterPro"/>
</dbReference>
<feature type="domain" description="Adaptor protein ClpS core" evidence="2">
    <location>
        <begin position="34"/>
        <end position="112"/>
    </location>
</feature>
<dbReference type="eggNOG" id="COG2127">
    <property type="taxonomic scope" value="Bacteria"/>
</dbReference>
<dbReference type="PATRIC" id="fig|1261131.3.peg.933"/>